<accession>U9U836</accession>
<sequence length="54" mass="6616">MYVCKENENDKYRSDDHSMKWVKIILNNMKFMVESVAVLTVFHQYSFFESYQIK</sequence>
<name>U9U836_RHIID</name>
<dbReference type="EMBL" id="KI285640">
    <property type="protein sequence ID" value="ESA11776.1"/>
    <property type="molecule type" value="Genomic_DNA"/>
</dbReference>
<proteinExistence type="predicted"/>
<organism evidence="1">
    <name type="scientific">Rhizophagus irregularis (strain DAOM 181602 / DAOM 197198 / MUCL 43194)</name>
    <name type="common">Arbuscular mycorrhizal fungus</name>
    <name type="synonym">Glomus intraradices</name>
    <dbReference type="NCBI Taxonomy" id="747089"/>
    <lineage>
        <taxon>Eukaryota</taxon>
        <taxon>Fungi</taxon>
        <taxon>Fungi incertae sedis</taxon>
        <taxon>Mucoromycota</taxon>
        <taxon>Glomeromycotina</taxon>
        <taxon>Glomeromycetes</taxon>
        <taxon>Glomerales</taxon>
        <taxon>Glomeraceae</taxon>
        <taxon>Rhizophagus</taxon>
    </lineage>
</organism>
<gene>
    <name evidence="1" type="ORF">GLOINDRAFT_27903</name>
</gene>
<protein>
    <submittedName>
        <fullName evidence="1">Uncharacterized protein</fullName>
    </submittedName>
</protein>
<dbReference type="HOGENOM" id="CLU_3051517_0_0_1"/>
<reference evidence="1" key="1">
    <citation type="submission" date="2013-07" db="EMBL/GenBank/DDBJ databases">
        <title>The genome of an arbuscular mycorrhizal fungus provides insights into the evolution of the oldest plant symbiosis.</title>
        <authorList>
            <consortium name="DOE Joint Genome Institute"/>
            <person name="Tisserant E."/>
            <person name="Malbreil M."/>
            <person name="Kuo A."/>
            <person name="Kohler A."/>
            <person name="Symeonidi A."/>
            <person name="Balestrini R."/>
            <person name="Charron P."/>
            <person name="Duensing N."/>
            <person name="Frei-dit-Frey N."/>
            <person name="Gianinazzi-Pearson V."/>
            <person name="Gilbert B."/>
            <person name="Handa Y."/>
            <person name="Hijri M."/>
            <person name="Kaul R."/>
            <person name="Kawaguchi M."/>
            <person name="Krajinski F."/>
            <person name="Lammers P."/>
            <person name="Lapierre D."/>
            <person name="Masclaux F.G."/>
            <person name="Murat C."/>
            <person name="Morin E."/>
            <person name="Ndikumana S."/>
            <person name="Pagni M."/>
            <person name="Petitpierre D."/>
            <person name="Requena N."/>
            <person name="Rosikiewicz P."/>
            <person name="Riley R."/>
            <person name="Saito K."/>
            <person name="San Clemente H."/>
            <person name="Shapiro H."/>
            <person name="van Tuinen D."/>
            <person name="Becard G."/>
            <person name="Bonfante P."/>
            <person name="Paszkowski U."/>
            <person name="Shachar-Hill Y."/>
            <person name="Young J.P."/>
            <person name="Sanders I.R."/>
            <person name="Henrissat B."/>
            <person name="Rensing S.A."/>
            <person name="Grigoriev I.V."/>
            <person name="Corradi N."/>
            <person name="Roux C."/>
            <person name="Martin F."/>
        </authorList>
    </citation>
    <scope>NUCLEOTIDE SEQUENCE</scope>
    <source>
        <strain evidence="1">DAOM 197198</strain>
    </source>
</reference>
<evidence type="ECO:0000313" key="1">
    <source>
        <dbReference type="EMBL" id="ESA11776.1"/>
    </source>
</evidence>
<dbReference type="AlphaFoldDB" id="U9U836"/>